<organism evidence="2 3">
    <name type="scientific">Oculimacula yallundae</name>
    <dbReference type="NCBI Taxonomy" id="86028"/>
    <lineage>
        <taxon>Eukaryota</taxon>
        <taxon>Fungi</taxon>
        <taxon>Dikarya</taxon>
        <taxon>Ascomycota</taxon>
        <taxon>Pezizomycotina</taxon>
        <taxon>Leotiomycetes</taxon>
        <taxon>Helotiales</taxon>
        <taxon>Ploettnerulaceae</taxon>
        <taxon>Oculimacula</taxon>
    </lineage>
</organism>
<name>A0ABR4CGF8_9HELO</name>
<evidence type="ECO:0000256" key="1">
    <source>
        <dbReference type="ARBA" id="ARBA00023604"/>
    </source>
</evidence>
<proteinExistence type="inferred from homology"/>
<dbReference type="PANTHER" id="PTHR34598:SF3">
    <property type="entry name" value="OXIDOREDUCTASE AN1597"/>
    <property type="match status" value="1"/>
</dbReference>
<dbReference type="InterPro" id="IPR044053">
    <property type="entry name" value="AsaB-like"/>
</dbReference>
<accession>A0ABR4CGF8</accession>
<gene>
    <name evidence="2" type="ORF">VTL71DRAFT_15351</name>
</gene>
<dbReference type="EMBL" id="JAZHXI010000008">
    <property type="protein sequence ID" value="KAL2069013.1"/>
    <property type="molecule type" value="Genomic_DNA"/>
</dbReference>
<dbReference type="PANTHER" id="PTHR34598">
    <property type="entry name" value="BLL6449 PROTEIN"/>
    <property type="match status" value="1"/>
</dbReference>
<sequence>MSTGDITAGAGLRYLKRLNLYQHENTYEILFDTLSRNIDHRDTNKEFEMKYLTIRDIRGNTESFTLDKNGFEVHNFGSSLDGKPVGTVRPQDVMDHYLADVAQFLFDHVDRADRVCIFDYYLLSGNVHCSSDDTASGIMSWVRPDQEVHVDHSPSAAISRVLTHMTEDANNLLKGRFRLVSVWKPLHHPGEDLPMAVCSGSSVATNDLTECHYPRNQGRFSGAVLNAHFNEAHEWYYLNHQTPNEALIMKVFDSSQTVESKFCLRTTFLDPGYQKGRPERMGIEVRALVFSGPADEEPIT</sequence>
<dbReference type="Proteomes" id="UP001595075">
    <property type="component" value="Unassembled WGS sequence"/>
</dbReference>
<reference evidence="2 3" key="1">
    <citation type="journal article" date="2024" name="Commun. Biol.">
        <title>Comparative genomic analysis of thermophilic fungi reveals convergent evolutionary adaptations and gene losses.</title>
        <authorList>
            <person name="Steindorff A.S."/>
            <person name="Aguilar-Pontes M.V."/>
            <person name="Robinson A.J."/>
            <person name="Andreopoulos B."/>
            <person name="LaButti K."/>
            <person name="Kuo A."/>
            <person name="Mondo S."/>
            <person name="Riley R."/>
            <person name="Otillar R."/>
            <person name="Haridas S."/>
            <person name="Lipzen A."/>
            <person name="Grimwood J."/>
            <person name="Schmutz J."/>
            <person name="Clum A."/>
            <person name="Reid I.D."/>
            <person name="Moisan M.C."/>
            <person name="Butler G."/>
            <person name="Nguyen T.T.M."/>
            <person name="Dewar K."/>
            <person name="Conant G."/>
            <person name="Drula E."/>
            <person name="Henrissat B."/>
            <person name="Hansel C."/>
            <person name="Singer S."/>
            <person name="Hutchinson M.I."/>
            <person name="de Vries R.P."/>
            <person name="Natvig D.O."/>
            <person name="Powell A.J."/>
            <person name="Tsang A."/>
            <person name="Grigoriev I.V."/>
        </authorList>
    </citation>
    <scope>NUCLEOTIDE SEQUENCE [LARGE SCALE GENOMIC DNA]</scope>
    <source>
        <strain evidence="2 3">CBS 494.80</strain>
    </source>
</reference>
<comment type="caution">
    <text evidence="2">The sequence shown here is derived from an EMBL/GenBank/DDBJ whole genome shotgun (WGS) entry which is preliminary data.</text>
</comment>
<comment type="similarity">
    <text evidence="1">Belongs to the asaB hydroxylase/desaturase family.</text>
</comment>
<evidence type="ECO:0000313" key="2">
    <source>
        <dbReference type="EMBL" id="KAL2069013.1"/>
    </source>
</evidence>
<keyword evidence="3" id="KW-1185">Reference proteome</keyword>
<protein>
    <recommendedName>
        <fullName evidence="4">CmcJ-like methyltransferase</fullName>
    </recommendedName>
</protein>
<dbReference type="NCBIfam" id="NF041278">
    <property type="entry name" value="CmcJ_NvfI_EfuI"/>
    <property type="match status" value="1"/>
</dbReference>
<evidence type="ECO:0000313" key="3">
    <source>
        <dbReference type="Proteomes" id="UP001595075"/>
    </source>
</evidence>
<evidence type="ECO:0008006" key="4">
    <source>
        <dbReference type="Google" id="ProtNLM"/>
    </source>
</evidence>